<feature type="domain" description="DUF6824" evidence="2">
    <location>
        <begin position="376"/>
        <end position="457"/>
    </location>
</feature>
<reference evidence="3" key="1">
    <citation type="submission" date="2023-08" db="EMBL/GenBank/DDBJ databases">
        <authorList>
            <person name="Audoor S."/>
            <person name="Bilcke G."/>
        </authorList>
    </citation>
    <scope>NUCLEOTIDE SEQUENCE</scope>
</reference>
<feature type="region of interest" description="Disordered" evidence="1">
    <location>
        <begin position="1"/>
        <end position="25"/>
    </location>
</feature>
<evidence type="ECO:0000313" key="3">
    <source>
        <dbReference type="EMBL" id="CAJ1955753.1"/>
    </source>
</evidence>
<name>A0AAD2PVK6_9STRA</name>
<keyword evidence="4" id="KW-1185">Reference proteome</keyword>
<dbReference type="Gene3D" id="1.10.8.20">
    <property type="entry name" value="N-terminal domain of phosphatidylinositol transfer protein sec14p"/>
    <property type="match status" value="1"/>
</dbReference>
<dbReference type="GO" id="GO:1902936">
    <property type="term" value="F:phosphatidylinositol bisphosphate binding"/>
    <property type="evidence" value="ECO:0007669"/>
    <property type="project" value="TreeGrafter"/>
</dbReference>
<accession>A0AAD2PVK6</accession>
<dbReference type="Proteomes" id="UP001295423">
    <property type="component" value="Unassembled WGS sequence"/>
</dbReference>
<evidence type="ECO:0000313" key="4">
    <source>
        <dbReference type="Proteomes" id="UP001295423"/>
    </source>
</evidence>
<comment type="caution">
    <text evidence="3">The sequence shown here is derived from an EMBL/GenBank/DDBJ whole genome shotgun (WGS) entry which is preliminary data.</text>
</comment>
<dbReference type="PANTHER" id="PTHR10174">
    <property type="entry name" value="ALPHA-TOCOPHEROL TRANSFER PROTEIN-RELATED"/>
    <property type="match status" value="1"/>
</dbReference>
<evidence type="ECO:0000256" key="1">
    <source>
        <dbReference type="SAM" id="MobiDB-lite"/>
    </source>
</evidence>
<gene>
    <name evidence="3" type="ORF">CYCCA115_LOCUS15907</name>
</gene>
<dbReference type="InterPro" id="IPR049227">
    <property type="entry name" value="DUF6824"/>
</dbReference>
<dbReference type="GO" id="GO:0016020">
    <property type="term" value="C:membrane"/>
    <property type="evidence" value="ECO:0007669"/>
    <property type="project" value="TreeGrafter"/>
</dbReference>
<dbReference type="InterPro" id="IPR036273">
    <property type="entry name" value="CRAL/TRIO_N_dom_sf"/>
</dbReference>
<dbReference type="AlphaFoldDB" id="A0AAD2PVK6"/>
<sequence length="463" mass="53034">MASSNQPCRGGRQQPGTGQSVPIMRNRQSGNQDELHAMKPTEEMLASELYQLSVQKRAAAFDDIHCVGEELNEPTELKQKSFDDFEEMVNKERNIFYDIAMTQNRAYVEDPSFRLKFLRANRHNVGKSVRQMMSFLKEKATYFGNDKIARDITLDDLNEADKSLLLSGFYHIQEERDRAGRAIIHWFGSMLGRVRPENLIRATYFVWISILLQDPVVQKKGLVTVYHNASRRGVDFVIPGVNFIMTVSNATASFPVRFSSMHYCLQTTEGNIVLQNSFLGPIVKTLPVYSKVRSRIHVGSIVELQYALRSHGIPMDTFPVDKDGNIRDDIFYAWFHKYQLEQNISSTVNEAKSLPTKEDKALLAPSVGTTAPTETDVLLGRGRVTQSWPGNIKCREFLEKHRSEYDKLPRNERKKKAMELTQELGAKGVRFFEQTEPGEWVEIDFSEATKKVIQLIRTLRKKK</sequence>
<dbReference type="PANTHER" id="PTHR10174:SF208">
    <property type="entry name" value="CRAL-TRIO DOMAIN-CONTAINING PROTEIN DDB_G0278031"/>
    <property type="match status" value="1"/>
</dbReference>
<feature type="compositionally biased region" description="Polar residues" evidence="1">
    <location>
        <begin position="14"/>
        <end position="25"/>
    </location>
</feature>
<dbReference type="SUPFAM" id="SSF46938">
    <property type="entry name" value="CRAL/TRIO N-terminal domain"/>
    <property type="match status" value="1"/>
</dbReference>
<protein>
    <recommendedName>
        <fullName evidence="2">DUF6824 domain-containing protein</fullName>
    </recommendedName>
</protein>
<evidence type="ECO:0000259" key="2">
    <source>
        <dbReference type="Pfam" id="PF20710"/>
    </source>
</evidence>
<dbReference type="EMBL" id="CAKOGP040001892">
    <property type="protein sequence ID" value="CAJ1955753.1"/>
    <property type="molecule type" value="Genomic_DNA"/>
</dbReference>
<organism evidence="3 4">
    <name type="scientific">Cylindrotheca closterium</name>
    <dbReference type="NCBI Taxonomy" id="2856"/>
    <lineage>
        <taxon>Eukaryota</taxon>
        <taxon>Sar</taxon>
        <taxon>Stramenopiles</taxon>
        <taxon>Ochrophyta</taxon>
        <taxon>Bacillariophyta</taxon>
        <taxon>Bacillariophyceae</taxon>
        <taxon>Bacillariophycidae</taxon>
        <taxon>Bacillariales</taxon>
        <taxon>Bacillariaceae</taxon>
        <taxon>Cylindrotheca</taxon>
    </lineage>
</organism>
<proteinExistence type="predicted"/>
<dbReference type="Pfam" id="PF20710">
    <property type="entry name" value="DUF6824"/>
    <property type="match status" value="1"/>
</dbReference>